<dbReference type="Pfam" id="PF01833">
    <property type="entry name" value="TIG"/>
    <property type="match status" value="6"/>
</dbReference>
<dbReference type="GeneID" id="31361802"/>
<reference evidence="6 7" key="1">
    <citation type="journal article" date="2011" name="Genome Res.">
        <title>Phylogeny-wide analysis of social amoeba genomes highlights ancient origins for complex intercellular communication.</title>
        <authorList>
            <person name="Heidel A.J."/>
            <person name="Lawal H.M."/>
            <person name="Felder M."/>
            <person name="Schilde C."/>
            <person name="Helps N.R."/>
            <person name="Tunggal B."/>
            <person name="Rivero F."/>
            <person name="John U."/>
            <person name="Schleicher M."/>
            <person name="Eichinger L."/>
            <person name="Platzer M."/>
            <person name="Noegel A.A."/>
            <person name="Schaap P."/>
            <person name="Gloeckner G."/>
        </authorList>
    </citation>
    <scope>NUCLEOTIDE SEQUENCE [LARGE SCALE GENOMIC DNA]</scope>
    <source>
        <strain evidence="7">ATCC 26659 / Pp 5 / PN500</strain>
    </source>
</reference>
<gene>
    <name evidence="6" type="ORF">PPL_06319</name>
</gene>
<dbReference type="InterPro" id="IPR052387">
    <property type="entry name" value="Fibrocystin"/>
</dbReference>
<protein>
    <recommendedName>
        <fullName evidence="5">IPT/TIG domain-containing protein</fullName>
    </recommendedName>
</protein>
<evidence type="ECO:0000259" key="5">
    <source>
        <dbReference type="SMART" id="SM00429"/>
    </source>
</evidence>
<sequence length="2257" mass="250898">MFIATTIFLCLPTVVFGFDYVSPRKGYKNGGTTFRVIGDFDGTPTVKITRVSDNQNFNFVFSGRYGRTYDWIAPEEPASSLIVGKKRKLYDHDVFTFTLTEVNNFGIPSINEPWYFVEPAIKKIDPPNYYRVTNGAVLTIYGDDLVMNDFDPTPEVYFDRGNLNVISKANEQVRAIIPDSLTGVGARVIRLRTNGLVAEAPMRFQYVYPQIKSIFPRAVVSEYSGVKVELTGDLYDDEKNPTSQVFINSIQCTNVAVIKKGVSCIAPQLNTPLGTTKQYSISMNIQGQDALSTVYYTVINPRIDGFSPKYGVLTGNTELTITGTHLDQVIQVYIGDSECKIQAQTATNLVCFTAANNNNGYARPVSLYFSNAVISTANDNLFTYYVSVVTSIRPSAISNGGVWKLTISGSGFFKDSKLYLGTTEYKKDDTSKDDVIYFEANGNTLSALANTFDVLVNVKPVSPIQLKVLIPSIKSVLPIRGYQFTSTPVTITTENLPVGMTKEEVESFVQIKVNNKICEKIAQTDVNTLTCTIPAGDTAKAEVLSLFIKNVEYKSTVSFTYFIPLITSQDQSTTILVGGGELKIVGTDLDQVTGVRVDTQTIAGCTINAIEIKCTIPRHLPGNFPVVLLVDIGGVHEFNTGTNIAYIGPTITEIKPNKGSKEASIELTITGTGFGNNADDVTISFGIYTCGSVAIETTNTRVLCTIPKMAVGDYTTSLQVRPNSISAFVDAIDVVTYTSYPLSCLGLPVNGANAPVDWWFIYRLKETQDYLYIDSTTNVLELKHGLNLSPDYSPLEATWEQYSNYYFMTFTDQSGSRESTEGKQDVEYKTYGEGHVKNIVVWDDPILNVVSGYHIIHSNPFFPAIIPNVPDIELSSKKDGLRFLGAGANNQHFFCYNFNDFNKVTEYILKNDASIQSVYSPFAGMDTWTQAQKNTYPYFYDFIADYAEYTPRVSTNGIPTMTSKDYSIACKERLMNGVSTMDSLENICWWKTDVLNVAGLKMRYFMKASILKPKPADFKKATLTSYFMIQSKASYDGLDIWKIVAKTFGRKMFASTWMGGFKPFPPQEEVISVSDLEVPQYLGTNNGVWENVEYKSTNDHSKIAFSMYPKYGTEARNDNENYFCVGDLNRHFGQGKRGGGALCFQHPTLVYQFNRMVRRYYVIKDNGKISKPKDSDSPELFLKLTLPIKLTRPINWANDIFLEVKDYLSVNQIISQIPKNIYTITQGTMLAGTDVELWLQSLRNVNNDNVRPYGERSTVPSVGSVMTEPDIMGYQSVDILSLHYIAYDPLIGSICEYSDTLTDCTKDGARTLVVPRTTPVLTPEIPHLYNYEYGELLPLRTFSVMNHDDFRLIKFTSEFKAQLTGAAIDIYKYLVDTTGTITVPHFNGQFIIRKSNGLCEEEVAYLMTLQYIYFKVNDVTQKTFEIDDVAPNWSNGIILAISKKLYNNLRGITDPNFDLCFQPITGFANIETYTDTGTVDSATMVQKFRRSASAAWDWMKSSYSDGAGGFTNRANNDAVIPVATLIDAIVAMTNDGDDMDLIPMVDLLNLMAPRYSIKVNIQDILVNRLIINPPQIDGMDLDNSDEINDSDILMVVPQLLKSSFMIKSSLDSVSSESSYSSSSSEYSTVSSNEQTFLYQDEHEILSGIQQLLLSLNSINESKLITLTNYQQQKLELALDKWITIFNQSSAIQTLLLDPLNQYHDQPIRFIEELNRDQTGNLIELAYKSLGTTGTQIAITSPLSISSITFFLESTIVYQSTNTVKFSDLEVFYLSKPENYNGHISDDYDGMIIATLNSQLCDIKMISESDYLSNNFDSICSNSGPIITSVDQLSGSTSGNYFITLSGIRFNSSMTIFIGDNECSQTNLISSTQISCLVPPGTGSINEIQLTTSQTIFNLQRTKFLFSYGKPIINNIEPDVVNSFGSDLMTISGINFGNDSSVVTILFDGRLSCSPIVSVSSESIICLTPPAVGLYRSVTVTINDQSTKWNIESIDSQSFSFSGPKIDSIFPSSGDPTDSMIIFGDGIGIMEEGDLPPLLYIDDNLIEITNMTDEMIEFALEYDTLTQPVRIQIGDQISDASDVTYLSALVTVFNETLIQTKGGLIQMYGYGYGIYQSEVEFKLNEITEIECSPFDLFIECYIPPGIGKNLTISASISDQLVDFNNISNFISYYPPTISSYSIDASITLLKVTGTNFVPTEYGVTFNSTTSYINMIYNNNNQTCSSFISSTAIECSITSKPQSIQVIVEGQYSNILTMQ</sequence>
<dbReference type="InterPro" id="IPR004947">
    <property type="entry name" value="DNase_II"/>
</dbReference>
<feature type="domain" description="IPT/TIG" evidence="5">
    <location>
        <begin position="118"/>
        <end position="207"/>
    </location>
</feature>
<dbReference type="Gene3D" id="2.60.40.10">
    <property type="entry name" value="Immunoglobulins"/>
    <property type="match status" value="5"/>
</dbReference>
<feature type="domain" description="IPT/TIG" evidence="5">
    <location>
        <begin position="1823"/>
        <end position="1908"/>
    </location>
</feature>
<dbReference type="CDD" id="cd00102">
    <property type="entry name" value="IPT"/>
    <property type="match status" value="2"/>
</dbReference>
<feature type="domain" description="IPT/TIG" evidence="5">
    <location>
        <begin position="648"/>
        <end position="729"/>
    </location>
</feature>
<dbReference type="CDD" id="cd00603">
    <property type="entry name" value="IPT_PCSR"/>
    <property type="match status" value="3"/>
</dbReference>
<feature type="signal peptide" evidence="4">
    <location>
        <begin position="1"/>
        <end position="17"/>
    </location>
</feature>
<evidence type="ECO:0000256" key="4">
    <source>
        <dbReference type="SAM" id="SignalP"/>
    </source>
</evidence>
<evidence type="ECO:0000256" key="1">
    <source>
        <dbReference type="ARBA" id="ARBA00007527"/>
    </source>
</evidence>
<proteinExistence type="inferred from homology"/>
<dbReference type="SUPFAM" id="SSF81296">
    <property type="entry name" value="E set domains"/>
    <property type="match status" value="5"/>
</dbReference>
<evidence type="ECO:0000313" key="6">
    <source>
        <dbReference type="EMBL" id="EFA80733.1"/>
    </source>
</evidence>
<dbReference type="InParanoid" id="D3BCU1"/>
<dbReference type="Pfam" id="PF03265">
    <property type="entry name" value="DNase_II"/>
    <property type="match status" value="1"/>
</dbReference>
<feature type="domain" description="IPT/TIG" evidence="5">
    <location>
        <begin position="563"/>
        <end position="641"/>
    </location>
</feature>
<dbReference type="Proteomes" id="UP000001396">
    <property type="component" value="Unassembled WGS sequence"/>
</dbReference>
<dbReference type="RefSeq" id="XP_020432853.1">
    <property type="nucleotide sequence ID" value="XM_020577179.1"/>
</dbReference>
<keyword evidence="2 4" id="KW-0732">Signal</keyword>
<dbReference type="PANTHER" id="PTHR46769:SF2">
    <property type="entry name" value="FIBROCYSTIN-L ISOFORM 2 PRECURSOR-RELATED"/>
    <property type="match status" value="1"/>
</dbReference>
<dbReference type="InterPro" id="IPR013783">
    <property type="entry name" value="Ig-like_fold"/>
</dbReference>
<keyword evidence="7" id="KW-1185">Reference proteome</keyword>
<dbReference type="InterPro" id="IPR002909">
    <property type="entry name" value="IPT_dom"/>
</dbReference>
<comment type="similarity">
    <text evidence="1">Belongs to the DNase II family.</text>
</comment>
<organism evidence="6 7">
    <name type="scientific">Heterostelium pallidum (strain ATCC 26659 / Pp 5 / PN500)</name>
    <name type="common">Cellular slime mold</name>
    <name type="synonym">Polysphondylium pallidum</name>
    <dbReference type="NCBI Taxonomy" id="670386"/>
    <lineage>
        <taxon>Eukaryota</taxon>
        <taxon>Amoebozoa</taxon>
        <taxon>Evosea</taxon>
        <taxon>Eumycetozoa</taxon>
        <taxon>Dictyostelia</taxon>
        <taxon>Acytosteliales</taxon>
        <taxon>Acytosteliaceae</taxon>
        <taxon>Heterostelium</taxon>
    </lineage>
</organism>
<dbReference type="GO" id="GO:0004531">
    <property type="term" value="F:deoxyribonuclease II activity"/>
    <property type="evidence" value="ECO:0007669"/>
    <property type="project" value="InterPro"/>
</dbReference>
<dbReference type="SMART" id="SM00429">
    <property type="entry name" value="IPT"/>
    <property type="match status" value="7"/>
</dbReference>
<feature type="domain" description="IPT/TIG" evidence="5">
    <location>
        <begin position="470"/>
        <end position="562"/>
    </location>
</feature>
<dbReference type="PANTHER" id="PTHR46769">
    <property type="entry name" value="POLYCYSTIC KIDNEY AND HEPATIC DISEASE 1 (AUTOSOMAL RECESSIVE)-LIKE 1"/>
    <property type="match status" value="1"/>
</dbReference>
<dbReference type="EMBL" id="ADBJ01000028">
    <property type="protein sequence ID" value="EFA80733.1"/>
    <property type="molecule type" value="Genomic_DNA"/>
</dbReference>
<keyword evidence="3" id="KW-0378">Hydrolase</keyword>
<accession>D3BCU1</accession>
<dbReference type="InterPro" id="IPR014756">
    <property type="entry name" value="Ig_E-set"/>
</dbReference>
<comment type="caution">
    <text evidence="6">The sequence shown here is derived from an EMBL/GenBank/DDBJ whole genome shotgun (WGS) entry which is preliminary data.</text>
</comment>
<feature type="domain" description="IPT/TIG" evidence="5">
    <location>
        <begin position="1909"/>
        <end position="2003"/>
    </location>
</feature>
<evidence type="ECO:0000313" key="7">
    <source>
        <dbReference type="Proteomes" id="UP000001396"/>
    </source>
</evidence>
<feature type="domain" description="IPT/TIG" evidence="5">
    <location>
        <begin position="300"/>
        <end position="385"/>
    </location>
</feature>
<name>D3BCU1_HETP5</name>
<evidence type="ECO:0000256" key="3">
    <source>
        <dbReference type="ARBA" id="ARBA00022801"/>
    </source>
</evidence>
<feature type="chain" id="PRO_5003042358" description="IPT/TIG domain-containing protein" evidence="4">
    <location>
        <begin position="18"/>
        <end position="2257"/>
    </location>
</feature>
<evidence type="ECO:0000256" key="2">
    <source>
        <dbReference type="ARBA" id="ARBA00022729"/>
    </source>
</evidence>